<dbReference type="Gene3D" id="3.20.20.140">
    <property type="entry name" value="Metal-dependent hydrolases"/>
    <property type="match status" value="1"/>
</dbReference>
<dbReference type="PANTHER" id="PTHR11113">
    <property type="entry name" value="N-ACETYLGLUCOSAMINE-6-PHOSPHATE DEACETYLASE"/>
    <property type="match status" value="1"/>
</dbReference>
<evidence type="ECO:0000256" key="6">
    <source>
        <dbReference type="PIRSR" id="PIRSR038994-1"/>
    </source>
</evidence>
<evidence type="ECO:0000256" key="7">
    <source>
        <dbReference type="PIRSR" id="PIRSR038994-2"/>
    </source>
</evidence>
<evidence type="ECO:0000256" key="4">
    <source>
        <dbReference type="ARBA" id="ARBA00023277"/>
    </source>
</evidence>
<feature type="binding site" evidence="7">
    <location>
        <position position="251"/>
    </location>
    <ligand>
        <name>substrate</name>
    </ligand>
</feature>
<evidence type="ECO:0000256" key="3">
    <source>
        <dbReference type="ARBA" id="ARBA00022801"/>
    </source>
</evidence>
<dbReference type="EMBL" id="JABCUS010000027">
    <property type="protein sequence ID" value="NMX04247.1"/>
    <property type="molecule type" value="Genomic_DNA"/>
</dbReference>
<feature type="binding site" evidence="7">
    <location>
        <position position="278"/>
    </location>
    <ligand>
        <name>substrate</name>
    </ligand>
</feature>
<evidence type="ECO:0000256" key="1">
    <source>
        <dbReference type="ARBA" id="ARBA00010716"/>
    </source>
</evidence>
<proteinExistence type="inferred from homology"/>
<dbReference type="InterPro" id="IPR032466">
    <property type="entry name" value="Metal_Hydrolase"/>
</dbReference>
<dbReference type="GO" id="GO:0008448">
    <property type="term" value="F:N-acetylglucosamine-6-phosphate deacetylase activity"/>
    <property type="evidence" value="ECO:0007669"/>
    <property type="project" value="InterPro"/>
</dbReference>
<dbReference type="PANTHER" id="PTHR11113:SF14">
    <property type="entry name" value="N-ACETYLGLUCOSAMINE-6-PHOSPHATE DEACETYLASE"/>
    <property type="match status" value="1"/>
</dbReference>
<dbReference type="InterPro" id="IPR006680">
    <property type="entry name" value="Amidohydro-rel"/>
</dbReference>
<dbReference type="InterPro" id="IPR011059">
    <property type="entry name" value="Metal-dep_hydrolase_composite"/>
</dbReference>
<comment type="similarity">
    <text evidence="1 5">Belongs to the metallo-dependent hydrolases superfamily. NagA family.</text>
</comment>
<dbReference type="PIRSF" id="PIRSF038994">
    <property type="entry name" value="NagA"/>
    <property type="match status" value="1"/>
</dbReference>
<feature type="binding site" evidence="8">
    <location>
        <position position="204"/>
    </location>
    <ligand>
        <name>Zn(2+)</name>
        <dbReference type="ChEBI" id="CHEBI:29105"/>
    </ligand>
</feature>
<dbReference type="SUPFAM" id="SSF51338">
    <property type="entry name" value="Composite domain of metallo-dependent hydrolases"/>
    <property type="match status" value="1"/>
</dbReference>
<evidence type="ECO:0000256" key="8">
    <source>
        <dbReference type="PIRSR" id="PIRSR038994-3"/>
    </source>
</evidence>
<keyword evidence="3 5" id="KW-0378">Hydrolase</keyword>
<feature type="binding site" evidence="7">
    <location>
        <begin position="339"/>
        <end position="341"/>
    </location>
    <ligand>
        <name>substrate</name>
    </ligand>
</feature>
<dbReference type="GO" id="GO:0046872">
    <property type="term" value="F:metal ion binding"/>
    <property type="evidence" value="ECO:0007669"/>
    <property type="project" value="UniProtKB-KW"/>
</dbReference>
<evidence type="ECO:0000313" key="10">
    <source>
        <dbReference type="EMBL" id="NMX04247.1"/>
    </source>
</evidence>
<dbReference type="InterPro" id="IPR003764">
    <property type="entry name" value="GlcNAc_6-P_deAcase"/>
</dbReference>
<protein>
    <submittedName>
        <fullName evidence="10">Amidohydrolase family protein</fullName>
    </submittedName>
</protein>
<sequence length="418" mass="44288">MSEAFAVRGRVVTPDSILVDGAIVIQDQEIIWIGEAPEAQAAGFGAQVVAADSPTDGRYILPGLVDVHCHGGGGQSFPDAKTADEALTAVWEHRLHGTTTLVTSLVTQSPEVLRRQAQMLADLADAGEIAGIHFEGPFVSEAHKGAQDAHYIQAPNPALTRELMIVTRNHTVTMTLAPEEKRAFGSGSVAEVLIENGALPSYGHTDCDSETMRNAALWTREKLGLTPEGVRRSPRYTITHLFNGMEPFHHRQPGPVLEAIADAAGGGAVLELIGDGVHLHPDAVRAVYELVGRDSIVFVTDAMAAAGVADGDYVLGGQAVIVQEGRAYLRNEDGSTGSLAGGTAHLLDVVRNSWRNSGLPLIDAVYCASMQGAKILGESERIGSLQAGKLADMVAVDENLYPLQVYRRGIQVASVPTS</sequence>
<comment type="cofactor">
    <cofactor evidence="8">
        <name>a divalent metal cation</name>
        <dbReference type="ChEBI" id="CHEBI:60240"/>
    </cofactor>
    <text evidence="8">Binds 1 divalent metal cation per subunit.</text>
</comment>
<dbReference type="RefSeq" id="WP_169763169.1">
    <property type="nucleotide sequence ID" value="NZ_JABCUS010000027.1"/>
</dbReference>
<dbReference type="Gene3D" id="2.30.40.10">
    <property type="entry name" value="Urease, subunit C, domain 1"/>
    <property type="match status" value="1"/>
</dbReference>
<feature type="binding site" evidence="8">
    <location>
        <position position="240"/>
    </location>
    <ligand>
        <name>Zn(2+)</name>
        <dbReference type="ChEBI" id="CHEBI:29105"/>
    </ligand>
</feature>
<evidence type="ECO:0000256" key="5">
    <source>
        <dbReference type="PIRNR" id="PIRNR038994"/>
    </source>
</evidence>
<feature type="binding site" evidence="7">
    <location>
        <begin position="243"/>
        <end position="244"/>
    </location>
    <ligand>
        <name>substrate</name>
    </ligand>
</feature>
<dbReference type="Proteomes" id="UP000575397">
    <property type="component" value="Unassembled WGS sequence"/>
</dbReference>
<dbReference type="AlphaFoldDB" id="A0A7Y0UV08"/>
<evidence type="ECO:0000313" key="11">
    <source>
        <dbReference type="Proteomes" id="UP000575397"/>
    </source>
</evidence>
<dbReference type="GO" id="GO:0006046">
    <property type="term" value="P:N-acetylglucosamine catabolic process"/>
    <property type="evidence" value="ECO:0007669"/>
    <property type="project" value="TreeGrafter"/>
</dbReference>
<keyword evidence="2 8" id="KW-0479">Metal-binding</keyword>
<reference evidence="10 11" key="1">
    <citation type="submission" date="2020-04" db="EMBL/GenBank/DDBJ databases">
        <title>Antimicrobial susceptibility and clonality of vaginal-derived multi-drug resistant Mobiluncus isolates in China.</title>
        <authorList>
            <person name="Zhang X."/>
        </authorList>
    </citation>
    <scope>NUCLEOTIDE SEQUENCE [LARGE SCALE GENOMIC DNA]</scope>
    <source>
        <strain evidence="10 11">12</strain>
    </source>
</reference>
<organism evidence="10 11">
    <name type="scientific">Mobiluncus mulieris</name>
    <dbReference type="NCBI Taxonomy" id="2052"/>
    <lineage>
        <taxon>Bacteria</taxon>
        <taxon>Bacillati</taxon>
        <taxon>Actinomycetota</taxon>
        <taxon>Actinomycetes</taxon>
        <taxon>Actinomycetales</taxon>
        <taxon>Actinomycetaceae</taxon>
        <taxon>Mobiluncus</taxon>
    </lineage>
</organism>
<feature type="binding site" evidence="8">
    <location>
        <position position="135"/>
    </location>
    <ligand>
        <name>Zn(2+)</name>
        <dbReference type="ChEBI" id="CHEBI:29105"/>
    </ligand>
</feature>
<accession>A0A7Y0UV08</accession>
<evidence type="ECO:0000256" key="2">
    <source>
        <dbReference type="ARBA" id="ARBA00022723"/>
    </source>
</evidence>
<name>A0A7Y0UV08_9ACTO</name>
<feature type="binding site" evidence="7">
    <location>
        <position position="146"/>
    </location>
    <ligand>
        <name>substrate</name>
    </ligand>
</feature>
<comment type="caution">
    <text evidence="10">The sequence shown here is derived from an EMBL/GenBank/DDBJ whole genome shotgun (WGS) entry which is preliminary data.</text>
</comment>
<dbReference type="SUPFAM" id="SSF51556">
    <property type="entry name" value="Metallo-dependent hydrolases"/>
    <property type="match status" value="1"/>
</dbReference>
<dbReference type="Pfam" id="PF01979">
    <property type="entry name" value="Amidohydro_1"/>
    <property type="match status" value="1"/>
</dbReference>
<evidence type="ECO:0000259" key="9">
    <source>
        <dbReference type="Pfam" id="PF01979"/>
    </source>
</evidence>
<gene>
    <name evidence="10" type="ORF">HHJ77_10070</name>
</gene>
<keyword evidence="4 5" id="KW-0119">Carbohydrate metabolism</keyword>
<feature type="active site" description="Proton donor/acceptor" evidence="6">
    <location>
        <position position="301"/>
    </location>
</feature>
<feature type="domain" description="Amidohydrolase-related" evidence="9">
    <location>
        <begin position="59"/>
        <end position="401"/>
    </location>
</feature>